<gene>
    <name evidence="2" type="ORF">L1049_010417</name>
</gene>
<keyword evidence="3" id="KW-1185">Reference proteome</keyword>
<dbReference type="PANTHER" id="PTHR21725">
    <property type="entry name" value="E3 UBIQUITIN-PROTEIN LIGASE UBR4"/>
    <property type="match status" value="1"/>
</dbReference>
<dbReference type="PANTHER" id="PTHR21725:SF1">
    <property type="entry name" value="E3 UBIQUITIN-PROTEIN LIGASE UBR4"/>
    <property type="match status" value="1"/>
</dbReference>
<evidence type="ECO:0000313" key="2">
    <source>
        <dbReference type="EMBL" id="KAK9267980.1"/>
    </source>
</evidence>
<evidence type="ECO:0000313" key="3">
    <source>
        <dbReference type="Proteomes" id="UP001415857"/>
    </source>
</evidence>
<dbReference type="GO" id="GO:0009506">
    <property type="term" value="C:plasmodesma"/>
    <property type="evidence" value="ECO:0007669"/>
    <property type="project" value="TreeGrafter"/>
</dbReference>
<reference evidence="2 3" key="1">
    <citation type="journal article" date="2024" name="Plant J.">
        <title>Genome sequences and population genomics reveal climatic adaptation and genomic divergence between two closely related sweetgum species.</title>
        <authorList>
            <person name="Xu W.Q."/>
            <person name="Ren C.Q."/>
            <person name="Zhang X.Y."/>
            <person name="Comes H.P."/>
            <person name="Liu X.H."/>
            <person name="Li Y.G."/>
            <person name="Kettle C.J."/>
            <person name="Jalonen R."/>
            <person name="Gaisberger H."/>
            <person name="Ma Y.Z."/>
            <person name="Qiu Y.X."/>
        </authorList>
    </citation>
    <scope>NUCLEOTIDE SEQUENCE [LARGE SCALE GENOMIC DNA]</scope>
    <source>
        <strain evidence="2">Hangzhou</strain>
    </source>
</reference>
<sequence length="762" mass="82435">MGVHELFAQNMRLAVGSPSPLVGITSYKPLSKDKIHCLVLHDDGSLQIYSHVPVGVDAGSSAASDKVKRLGSGILNNKAYAGVNPEFPLNFFEKTVCITADVKLSGDAVRNGDSEGAKQSLSSDDGYIESPSPAGFKCKFVMGNIEHKGSKASRVYRPKQKMAQVAKDVDVSIGDGALNAPLQSNGGDNAVILNAANDVHGASSNLKEAFNTPIVPKPLAGVRDDASSVGTHVSPTPSSKWADEVEEDSGDEVFVERASRVSTPVAETPNVDDVILNEDGNAQNGDNRSSPLQDQIQMITVSNSNPDIVMVGFRVHVGNTSANHIHSDITIFRKMRGSGLVLDMEAHVLGCNSWVYGSGKKCHSIQSAPIQKQVVADGLKLLSMFYSLCRSQGCTKVEEVKVELSKLKCQQLLETIFETDRKPFLQAAACRVLQAVFARRDINYQVKDTICLHGVVKSTSILSSRLGTGSTTGGWIIEEFTGEMCAVSKIALHRRSNLATFLEMNGSEVVDGLMQVLWGILDTEQPDTQTMNNIVVSFVVLIYCYAECLALHKKDTGERSIATAVVLSKKLLFSPNETVQTSSRSTSSTTSRDHLMSAIRIEVEYLGGDGNEIHFSTNDFTDSSLVRVTADTSLQNSTPSIHVLEPNESGEFSASVIDPVSISASKRAVNSLLLSELLEQLKGWMETTSGVRAIPVIQLFYRLSSAVGGPFVDSSKPEGLDLEKLIKWFLDDINLNKPFVAQTRSSFGEVAILVFMFFTLML</sequence>
<dbReference type="GO" id="GO:0009926">
    <property type="term" value="P:auxin polar transport"/>
    <property type="evidence" value="ECO:0007669"/>
    <property type="project" value="TreeGrafter"/>
</dbReference>
<dbReference type="EMBL" id="JBBPBK010000016">
    <property type="protein sequence ID" value="KAK9267980.1"/>
    <property type="molecule type" value="Genomic_DNA"/>
</dbReference>
<name>A0AAP0NA82_LIQFO</name>
<evidence type="ECO:0000256" key="1">
    <source>
        <dbReference type="SAM" id="MobiDB-lite"/>
    </source>
</evidence>
<feature type="compositionally biased region" description="Polar residues" evidence="1">
    <location>
        <begin position="228"/>
        <end position="239"/>
    </location>
</feature>
<proteinExistence type="predicted"/>
<protein>
    <submittedName>
        <fullName evidence="2">Uncharacterized protein</fullName>
    </submittedName>
</protein>
<feature type="region of interest" description="Disordered" evidence="1">
    <location>
        <begin position="223"/>
        <end position="245"/>
    </location>
</feature>
<dbReference type="Proteomes" id="UP001415857">
    <property type="component" value="Unassembled WGS sequence"/>
</dbReference>
<accession>A0AAP0NA82</accession>
<organism evidence="2 3">
    <name type="scientific">Liquidambar formosana</name>
    <name type="common">Formosan gum</name>
    <dbReference type="NCBI Taxonomy" id="63359"/>
    <lineage>
        <taxon>Eukaryota</taxon>
        <taxon>Viridiplantae</taxon>
        <taxon>Streptophyta</taxon>
        <taxon>Embryophyta</taxon>
        <taxon>Tracheophyta</taxon>
        <taxon>Spermatophyta</taxon>
        <taxon>Magnoliopsida</taxon>
        <taxon>eudicotyledons</taxon>
        <taxon>Gunneridae</taxon>
        <taxon>Pentapetalae</taxon>
        <taxon>Saxifragales</taxon>
        <taxon>Altingiaceae</taxon>
        <taxon>Liquidambar</taxon>
    </lineage>
</organism>
<dbReference type="GO" id="GO:0005829">
    <property type="term" value="C:cytosol"/>
    <property type="evidence" value="ECO:0007669"/>
    <property type="project" value="TreeGrafter"/>
</dbReference>
<comment type="caution">
    <text evidence="2">The sequence shown here is derived from an EMBL/GenBank/DDBJ whole genome shotgun (WGS) entry which is preliminary data.</text>
</comment>
<dbReference type="AlphaFoldDB" id="A0AAP0NA82"/>
<dbReference type="InterPro" id="IPR045189">
    <property type="entry name" value="UBR4-like"/>
</dbReference>